<dbReference type="InterPro" id="IPR007831">
    <property type="entry name" value="T2SS_GspE_N"/>
</dbReference>
<accession>A0A3M0BMP6</accession>
<evidence type="ECO:0000313" key="5">
    <source>
        <dbReference type="EMBL" id="RMA97539.1"/>
    </source>
</evidence>
<dbReference type="GO" id="GO:0005524">
    <property type="term" value="F:ATP binding"/>
    <property type="evidence" value="ECO:0007669"/>
    <property type="project" value="UniProtKB-KW"/>
</dbReference>
<dbReference type="Gene3D" id="3.40.50.300">
    <property type="entry name" value="P-loop containing nucleotide triphosphate hydrolases"/>
    <property type="match status" value="1"/>
</dbReference>
<proteinExistence type="inferred from homology"/>
<keyword evidence="6" id="KW-1185">Reference proteome</keyword>
<organism evidence="5 6">
    <name type="scientific">Hydrogenothermus marinus</name>
    <dbReference type="NCBI Taxonomy" id="133270"/>
    <lineage>
        <taxon>Bacteria</taxon>
        <taxon>Pseudomonadati</taxon>
        <taxon>Aquificota</taxon>
        <taxon>Aquificia</taxon>
        <taxon>Aquificales</taxon>
        <taxon>Hydrogenothermaceae</taxon>
        <taxon>Hydrogenothermus</taxon>
    </lineage>
</organism>
<dbReference type="EMBL" id="REFO01000010">
    <property type="protein sequence ID" value="RMA97539.1"/>
    <property type="molecule type" value="Genomic_DNA"/>
</dbReference>
<evidence type="ECO:0000256" key="1">
    <source>
        <dbReference type="ARBA" id="ARBA00006611"/>
    </source>
</evidence>
<gene>
    <name evidence="5" type="ORF">CLV39_0153</name>
</gene>
<dbReference type="Gene3D" id="3.30.450.90">
    <property type="match status" value="1"/>
</dbReference>
<dbReference type="FunFam" id="3.30.300.160:FF:000002">
    <property type="entry name" value="Type II secretion system protein E"/>
    <property type="match status" value="1"/>
</dbReference>
<dbReference type="Proteomes" id="UP000280842">
    <property type="component" value="Unassembled WGS sequence"/>
</dbReference>
<dbReference type="FunFam" id="3.40.50.300:FF:000398">
    <property type="entry name" value="Type IV pilus assembly ATPase PilB"/>
    <property type="match status" value="1"/>
</dbReference>
<dbReference type="SUPFAM" id="SSF160246">
    <property type="entry name" value="EspE N-terminal domain-like"/>
    <property type="match status" value="1"/>
</dbReference>
<dbReference type="Pfam" id="PF05157">
    <property type="entry name" value="MshEN"/>
    <property type="match status" value="1"/>
</dbReference>
<sequence length="558" mass="62877">MPERKPIGQLLKEEGYITEKHIKIALEIQKIRGGLLGEILVELSFVSPKEISQAIAKQANKPYIDLSQYPPTKEALKSLPKEVAKQLEVIPFDISEKSVKIAISNPYDINAIDILKRRYKNLEIEFYVADKESILKTIEVYYYLLENPIEKEIEKIVQEAVSTGTTTQIPKLFDLILDNAILNRATDIHISPESVASHVFYRIDGIMTHFNAIPLNLHSSLVSRVKILAGLDIAEQRLPQDGSFSHEFFEEEYDFRVSTVPTAFGENVVIRILSKNISLFNLRSLGFEEDIYEKIENQFLKPQGIILVTGPTGSGKTTTLYAALRRINAIEKNILTVEDPIEYKFPFIKQTQVNEKAGYTFARAIRSFLRQDPDVILVGEIRDEETAEMAIRASITGHLVLSTLHTNDAVSAIPRLIDMGIKDYMVASGISAITAQRLIRKNCTFCITEYKIKAKELVKYGFPESMLRKYISDLEENITLKRSTGCSHCNNTGYLGRTLIVELLEIDEEISDLIVQGATPLAIQKKAVSKGMRLMKEDGLIKVLKGITTPEEIKRVVG</sequence>
<dbReference type="Pfam" id="PF00437">
    <property type="entry name" value="T2SSE"/>
    <property type="match status" value="1"/>
</dbReference>
<evidence type="ECO:0000256" key="3">
    <source>
        <dbReference type="ARBA" id="ARBA00022840"/>
    </source>
</evidence>
<dbReference type="OrthoDB" id="9765501at2"/>
<evidence type="ECO:0000256" key="2">
    <source>
        <dbReference type="ARBA" id="ARBA00022741"/>
    </source>
</evidence>
<feature type="domain" description="Bacterial type II secretion system protein E" evidence="4">
    <location>
        <begin position="369"/>
        <end position="383"/>
    </location>
</feature>
<name>A0A3M0BMP6_9AQUI</name>
<dbReference type="InterPro" id="IPR003593">
    <property type="entry name" value="AAA+_ATPase"/>
</dbReference>
<dbReference type="PROSITE" id="PS00662">
    <property type="entry name" value="T2SP_E"/>
    <property type="match status" value="1"/>
</dbReference>
<dbReference type="GO" id="GO:0016887">
    <property type="term" value="F:ATP hydrolysis activity"/>
    <property type="evidence" value="ECO:0007669"/>
    <property type="project" value="TreeGrafter"/>
</dbReference>
<dbReference type="GO" id="GO:0005886">
    <property type="term" value="C:plasma membrane"/>
    <property type="evidence" value="ECO:0007669"/>
    <property type="project" value="TreeGrafter"/>
</dbReference>
<dbReference type="SMART" id="SM00382">
    <property type="entry name" value="AAA"/>
    <property type="match status" value="1"/>
</dbReference>
<reference evidence="5 6" key="1">
    <citation type="submission" date="2018-10" db="EMBL/GenBank/DDBJ databases">
        <title>Genomic Encyclopedia of Archaeal and Bacterial Type Strains, Phase II (KMG-II): from individual species to whole genera.</title>
        <authorList>
            <person name="Goeker M."/>
        </authorList>
    </citation>
    <scope>NUCLEOTIDE SEQUENCE [LARGE SCALE GENOMIC DNA]</scope>
    <source>
        <strain evidence="5 6">VM1</strain>
    </source>
</reference>
<keyword evidence="3" id="KW-0067">ATP-binding</keyword>
<dbReference type="InterPro" id="IPR001482">
    <property type="entry name" value="T2SS/T4SS_dom"/>
</dbReference>
<dbReference type="InterPro" id="IPR027417">
    <property type="entry name" value="P-loop_NTPase"/>
</dbReference>
<comment type="caution">
    <text evidence="5">The sequence shown here is derived from an EMBL/GenBank/DDBJ whole genome shotgun (WGS) entry which is preliminary data.</text>
</comment>
<dbReference type="Gene3D" id="3.30.300.160">
    <property type="entry name" value="Type II secretion system, protein E, N-terminal domain"/>
    <property type="match status" value="1"/>
</dbReference>
<dbReference type="RefSeq" id="WP_121922316.1">
    <property type="nucleotide sequence ID" value="NZ_REFO01000010.1"/>
</dbReference>
<dbReference type="PANTHER" id="PTHR30258">
    <property type="entry name" value="TYPE II SECRETION SYSTEM PROTEIN GSPE-RELATED"/>
    <property type="match status" value="1"/>
</dbReference>
<dbReference type="AlphaFoldDB" id="A0A3M0BMP6"/>
<comment type="similarity">
    <text evidence="1">Belongs to the GSP E family.</text>
</comment>
<keyword evidence="2" id="KW-0547">Nucleotide-binding</keyword>
<dbReference type="PANTHER" id="PTHR30258:SF1">
    <property type="entry name" value="PROTEIN TRANSPORT PROTEIN HOFB HOMOLOG"/>
    <property type="match status" value="1"/>
</dbReference>
<evidence type="ECO:0000313" key="6">
    <source>
        <dbReference type="Proteomes" id="UP000280842"/>
    </source>
</evidence>
<dbReference type="CDD" id="cd01129">
    <property type="entry name" value="PulE-GspE-like"/>
    <property type="match status" value="1"/>
</dbReference>
<dbReference type="SUPFAM" id="SSF52540">
    <property type="entry name" value="P-loop containing nucleoside triphosphate hydrolases"/>
    <property type="match status" value="1"/>
</dbReference>
<evidence type="ECO:0000259" key="4">
    <source>
        <dbReference type="PROSITE" id="PS00662"/>
    </source>
</evidence>
<dbReference type="InterPro" id="IPR037257">
    <property type="entry name" value="T2SS_E_N_sf"/>
</dbReference>
<protein>
    <submittedName>
        <fullName evidence="5">Type IV pilus assembly protein PilB</fullName>
    </submittedName>
</protein>